<dbReference type="GO" id="GO:0043590">
    <property type="term" value="C:bacterial nucleoid"/>
    <property type="evidence" value="ECO:0007669"/>
    <property type="project" value="TreeGrafter"/>
</dbReference>
<comment type="function">
    <text evidence="1 9">May be involved in recombinational repair of damaged DNA.</text>
</comment>
<dbReference type="GO" id="GO:0005524">
    <property type="term" value="F:ATP binding"/>
    <property type="evidence" value="ECO:0007669"/>
    <property type="project" value="UniProtKB-KW"/>
</dbReference>
<protein>
    <recommendedName>
        <fullName evidence="3 9">DNA repair protein RecN</fullName>
    </recommendedName>
    <alternativeName>
        <fullName evidence="8 9">Recombination protein N</fullName>
    </alternativeName>
</protein>
<dbReference type="PANTHER" id="PTHR11059">
    <property type="entry name" value="DNA REPAIR PROTEIN RECN"/>
    <property type="match status" value="1"/>
</dbReference>
<dbReference type="CDD" id="cd03241">
    <property type="entry name" value="ABC_RecN"/>
    <property type="match status" value="1"/>
</dbReference>
<evidence type="ECO:0000256" key="4">
    <source>
        <dbReference type="ARBA" id="ARBA00022741"/>
    </source>
</evidence>
<evidence type="ECO:0000256" key="9">
    <source>
        <dbReference type="PIRNR" id="PIRNR003128"/>
    </source>
</evidence>
<gene>
    <name evidence="11" type="primary">recN</name>
    <name evidence="11" type="ORF">EZJ44_03775</name>
</gene>
<dbReference type="GO" id="GO:0006310">
    <property type="term" value="P:DNA recombination"/>
    <property type="evidence" value="ECO:0007669"/>
    <property type="project" value="InterPro"/>
</dbReference>
<evidence type="ECO:0000256" key="3">
    <source>
        <dbReference type="ARBA" id="ARBA00021315"/>
    </source>
</evidence>
<name>A0A4Q9V340_9ACTO</name>
<keyword evidence="5 9" id="KW-0227">DNA damage</keyword>
<reference evidence="11 12" key="1">
    <citation type="submission" date="2019-02" db="EMBL/GenBank/DDBJ databases">
        <title>Arcanobacterium bovis sp. nov., isolated from the milk of a cow with mastitis.</title>
        <authorList>
            <person name="Sammra O."/>
            <person name="Foster G."/>
            <person name="Hassan A."/>
            <person name="Alssahen M."/>
            <person name="Laemmler C."/>
            <person name="Borowiak M."/>
            <person name="Malorny B."/>
            <person name="Abdulmawjood A."/>
        </authorList>
    </citation>
    <scope>NUCLEOTIDE SEQUENCE [LARGE SCALE GENOMIC DNA]</scope>
    <source>
        <strain evidence="11 12">C605018/01/1</strain>
    </source>
</reference>
<evidence type="ECO:0000313" key="11">
    <source>
        <dbReference type="EMBL" id="TBW23017.1"/>
    </source>
</evidence>
<comment type="caution">
    <text evidence="11">The sequence shown here is derived from an EMBL/GenBank/DDBJ whole genome shotgun (WGS) entry which is preliminary data.</text>
</comment>
<evidence type="ECO:0000313" key="12">
    <source>
        <dbReference type="Proteomes" id="UP000293036"/>
    </source>
</evidence>
<dbReference type="Proteomes" id="UP000293036">
    <property type="component" value="Unassembled WGS sequence"/>
</dbReference>
<dbReference type="PANTHER" id="PTHR11059:SF0">
    <property type="entry name" value="DNA REPAIR PROTEIN RECN"/>
    <property type="match status" value="1"/>
</dbReference>
<keyword evidence="7 9" id="KW-0234">DNA repair</keyword>
<feature type="domain" description="RecF/RecN/SMC N-terminal" evidence="10">
    <location>
        <begin position="2"/>
        <end position="518"/>
    </location>
</feature>
<evidence type="ECO:0000259" key="10">
    <source>
        <dbReference type="Pfam" id="PF02463"/>
    </source>
</evidence>
<dbReference type="OrthoDB" id="9806954at2"/>
<accession>A0A4Q9V340</accession>
<evidence type="ECO:0000256" key="6">
    <source>
        <dbReference type="ARBA" id="ARBA00022840"/>
    </source>
</evidence>
<dbReference type="RefSeq" id="WP_131280260.1">
    <property type="nucleotide sequence ID" value="NZ_JBHSLR010000009.1"/>
</dbReference>
<sequence length="565" mass="61095">MIEELNIRDLGVIEEAHLFLGAGMTAVTGETGAGKTMALTSLDLLMGGKADANKVRLGAERAVVEGVFRVNSDSPVIAMVEDAGGHVESDDDGASVIVSRHVLSKGRSRAFIGGASVPVSTLVNIAQHLVTVHGQADQLRLASPIQHRAALDQYANISGSDLEQTYAKQWATYQKLLKDVEHAKERAESAGTERLALEALIKRIDATEPEIGEDDALKNELLRLENVESLRQAIAHSLWALSGDESQQGALNLLDSSAHILGKSDDSELQNLAQALSHSSEIASEVVNQLGMIVETIDVDPERLNEIHERRAQLRAIQRELSMDIPTLLQRREDARIQLNELADPQAHIEQLERDCSASYSELMSLALQVSEQRIAAAKRLEKEVTVELQNLAMKDAIFTVAITKLDQPTKDGVDSIEFLLTPHNGAKAGKLATTASGGELSRLMLALEVTLSRGLSDADHTFIFDEVDAGIGGKTALSIGERLAMLSRKSQVLVVTHLAQVAAHATAHVVVDKQTERSSTVTQVRLIDAGERERELARMLSGHEDSEAARTHAAELLRASTMAT</sequence>
<evidence type="ECO:0000256" key="7">
    <source>
        <dbReference type="ARBA" id="ARBA00023204"/>
    </source>
</evidence>
<dbReference type="AlphaFoldDB" id="A0A4Q9V340"/>
<dbReference type="Pfam" id="PF02463">
    <property type="entry name" value="SMC_N"/>
    <property type="match status" value="1"/>
</dbReference>
<keyword evidence="12" id="KW-1185">Reference proteome</keyword>
<evidence type="ECO:0000256" key="5">
    <source>
        <dbReference type="ARBA" id="ARBA00022763"/>
    </source>
</evidence>
<dbReference type="NCBIfam" id="TIGR00634">
    <property type="entry name" value="recN"/>
    <property type="match status" value="1"/>
</dbReference>
<proteinExistence type="inferred from homology"/>
<dbReference type="InterPro" id="IPR027417">
    <property type="entry name" value="P-loop_NTPase"/>
</dbReference>
<evidence type="ECO:0000256" key="2">
    <source>
        <dbReference type="ARBA" id="ARBA00009441"/>
    </source>
</evidence>
<dbReference type="EMBL" id="SJDT01000002">
    <property type="protein sequence ID" value="TBW23017.1"/>
    <property type="molecule type" value="Genomic_DNA"/>
</dbReference>
<keyword evidence="6" id="KW-0067">ATP-binding</keyword>
<dbReference type="GO" id="GO:0006281">
    <property type="term" value="P:DNA repair"/>
    <property type="evidence" value="ECO:0007669"/>
    <property type="project" value="UniProtKB-KW"/>
</dbReference>
<comment type="similarity">
    <text evidence="2 9">Belongs to the RecN family.</text>
</comment>
<dbReference type="InterPro" id="IPR003395">
    <property type="entry name" value="RecF/RecN/SMC_N"/>
</dbReference>
<dbReference type="InterPro" id="IPR004604">
    <property type="entry name" value="DNA_recomb/repair_RecN"/>
</dbReference>
<dbReference type="PIRSF" id="PIRSF003128">
    <property type="entry name" value="RecN"/>
    <property type="match status" value="1"/>
</dbReference>
<evidence type="ECO:0000256" key="1">
    <source>
        <dbReference type="ARBA" id="ARBA00003618"/>
    </source>
</evidence>
<keyword evidence="4" id="KW-0547">Nucleotide-binding</keyword>
<organism evidence="11 12">
    <name type="scientific">Arcanobacterium bovis</name>
    <dbReference type="NCBI Taxonomy" id="2529275"/>
    <lineage>
        <taxon>Bacteria</taxon>
        <taxon>Bacillati</taxon>
        <taxon>Actinomycetota</taxon>
        <taxon>Actinomycetes</taxon>
        <taxon>Actinomycetales</taxon>
        <taxon>Actinomycetaceae</taxon>
        <taxon>Arcanobacterium</taxon>
    </lineage>
</organism>
<dbReference type="GO" id="GO:0009432">
    <property type="term" value="P:SOS response"/>
    <property type="evidence" value="ECO:0007669"/>
    <property type="project" value="TreeGrafter"/>
</dbReference>
<dbReference type="Gene3D" id="3.40.50.300">
    <property type="entry name" value="P-loop containing nucleotide triphosphate hydrolases"/>
    <property type="match status" value="2"/>
</dbReference>
<dbReference type="SUPFAM" id="SSF52540">
    <property type="entry name" value="P-loop containing nucleoside triphosphate hydrolases"/>
    <property type="match status" value="1"/>
</dbReference>
<evidence type="ECO:0000256" key="8">
    <source>
        <dbReference type="ARBA" id="ARBA00033408"/>
    </source>
</evidence>